<reference evidence="1 2" key="1">
    <citation type="submission" date="2024-12" db="EMBL/GenBank/DDBJ databases">
        <authorList>
            <person name="Hu S."/>
        </authorList>
    </citation>
    <scope>NUCLEOTIDE SEQUENCE [LARGE SCALE GENOMIC DNA]</scope>
    <source>
        <strain evidence="1 2">THG-T11</strain>
    </source>
</reference>
<gene>
    <name evidence="1" type="ORF">E6A44_014700</name>
</gene>
<organism evidence="1 2">
    <name type="scientific">Pedobacter ureilyticus</name>
    <dbReference type="NCBI Taxonomy" id="1393051"/>
    <lineage>
        <taxon>Bacteria</taxon>
        <taxon>Pseudomonadati</taxon>
        <taxon>Bacteroidota</taxon>
        <taxon>Sphingobacteriia</taxon>
        <taxon>Sphingobacteriales</taxon>
        <taxon>Sphingobacteriaceae</taxon>
        <taxon>Pedobacter</taxon>
    </lineage>
</organism>
<dbReference type="EMBL" id="SSHJ02000008">
    <property type="protein sequence ID" value="MFN0256836.1"/>
    <property type="molecule type" value="Genomic_DNA"/>
</dbReference>
<evidence type="ECO:0008006" key="3">
    <source>
        <dbReference type="Google" id="ProtNLM"/>
    </source>
</evidence>
<sequence>MTRQKLLTSFLMLIFLFTACKKHDQPASAEAFDLNNVHLEDYCIYANFRTANGGLKNHVYLFEFIQGNKLKVYTAESDRGYQYSYVIKNNNTLDVEGELYIITFNQGEKIDAIKHSNNNFLYERPVLIKKPQSNQLDGKTFAGRYYTPQDVDIHNKDLIYKFLPNGKVEAGFDVNNPVRTESYNLIGNIAATTRITGMFDSYEIMVLVDGKLEVNTRNGTITPSRTEYGTFTIR</sequence>
<dbReference type="Proteomes" id="UP001517247">
    <property type="component" value="Unassembled WGS sequence"/>
</dbReference>
<evidence type="ECO:0000313" key="1">
    <source>
        <dbReference type="EMBL" id="MFN0256836.1"/>
    </source>
</evidence>
<proteinExistence type="predicted"/>
<dbReference type="PROSITE" id="PS51257">
    <property type="entry name" value="PROKAR_LIPOPROTEIN"/>
    <property type="match status" value="1"/>
</dbReference>
<name>A0ABW9JCI2_9SPHI</name>
<accession>A0ABW9JCI2</accession>
<dbReference type="RefSeq" id="WP_138723939.1">
    <property type="nucleotide sequence ID" value="NZ_SSHJ02000008.1"/>
</dbReference>
<keyword evidence="2" id="KW-1185">Reference proteome</keyword>
<protein>
    <recommendedName>
        <fullName evidence="3">DUF4595 domain-containing protein</fullName>
    </recommendedName>
</protein>
<evidence type="ECO:0000313" key="2">
    <source>
        <dbReference type="Proteomes" id="UP001517247"/>
    </source>
</evidence>
<comment type="caution">
    <text evidence="1">The sequence shown here is derived from an EMBL/GenBank/DDBJ whole genome shotgun (WGS) entry which is preliminary data.</text>
</comment>